<evidence type="ECO:0000256" key="1">
    <source>
        <dbReference type="SAM" id="MobiDB-lite"/>
    </source>
</evidence>
<feature type="compositionally biased region" description="Low complexity" evidence="1">
    <location>
        <begin position="136"/>
        <end position="149"/>
    </location>
</feature>
<dbReference type="AlphaFoldDB" id="A0A182IYM2"/>
<feature type="region of interest" description="Disordered" evidence="1">
    <location>
        <begin position="58"/>
        <end position="121"/>
    </location>
</feature>
<feature type="region of interest" description="Disordered" evidence="1">
    <location>
        <begin position="136"/>
        <end position="157"/>
    </location>
</feature>
<accession>A0A182IYM2</accession>
<proteinExistence type="predicted"/>
<feature type="region of interest" description="Disordered" evidence="1">
    <location>
        <begin position="1"/>
        <end position="33"/>
    </location>
</feature>
<reference evidence="2" key="1">
    <citation type="submission" date="2022-08" db="UniProtKB">
        <authorList>
            <consortium name="EnsemblMetazoa"/>
        </authorList>
    </citation>
    <scope>IDENTIFICATION</scope>
    <source>
        <strain evidence="2">EBRO</strain>
    </source>
</reference>
<dbReference type="EnsemblMetazoa" id="AATE007996-RA">
    <property type="protein sequence ID" value="AATE007996-PA.1"/>
    <property type="gene ID" value="AATE007996"/>
</dbReference>
<dbReference type="STRING" id="41427.A0A182IYM2"/>
<sequence>MLELADGKGKSPTQQQQQQQQQHDSTRSAFLAGQSEERVQALSIIMLHLCSGLQNVQEPAAGTASKHSSMRRQRSQYETVPDAEMESFGSTSPSGAGGHHQLGSAVAGSTGGRKSPFRSRRLSVCRKRALGIFQRSASVSAAPPSNASSGCKSESAN</sequence>
<dbReference type="VEuPathDB" id="VectorBase:AATE007996"/>
<protein>
    <submittedName>
        <fullName evidence="2">Uncharacterized protein</fullName>
    </submittedName>
</protein>
<evidence type="ECO:0000313" key="2">
    <source>
        <dbReference type="EnsemblMetazoa" id="AATE007996-PA.1"/>
    </source>
</evidence>
<name>A0A182IYM2_ANOAO</name>
<organism evidence="2">
    <name type="scientific">Anopheles atroparvus</name>
    <name type="common">European mosquito</name>
    <dbReference type="NCBI Taxonomy" id="41427"/>
    <lineage>
        <taxon>Eukaryota</taxon>
        <taxon>Metazoa</taxon>
        <taxon>Ecdysozoa</taxon>
        <taxon>Arthropoda</taxon>
        <taxon>Hexapoda</taxon>
        <taxon>Insecta</taxon>
        <taxon>Pterygota</taxon>
        <taxon>Neoptera</taxon>
        <taxon>Endopterygota</taxon>
        <taxon>Diptera</taxon>
        <taxon>Nematocera</taxon>
        <taxon>Culicoidea</taxon>
        <taxon>Culicidae</taxon>
        <taxon>Anophelinae</taxon>
        <taxon>Anopheles</taxon>
    </lineage>
</organism>